<dbReference type="AlphaFoldDB" id="A0AAE1WJ47"/>
<organism evidence="1 2">
    <name type="scientific">Sesamum angolense</name>
    <dbReference type="NCBI Taxonomy" id="2727404"/>
    <lineage>
        <taxon>Eukaryota</taxon>
        <taxon>Viridiplantae</taxon>
        <taxon>Streptophyta</taxon>
        <taxon>Embryophyta</taxon>
        <taxon>Tracheophyta</taxon>
        <taxon>Spermatophyta</taxon>
        <taxon>Magnoliopsida</taxon>
        <taxon>eudicotyledons</taxon>
        <taxon>Gunneridae</taxon>
        <taxon>Pentapetalae</taxon>
        <taxon>asterids</taxon>
        <taxon>lamiids</taxon>
        <taxon>Lamiales</taxon>
        <taxon>Pedaliaceae</taxon>
        <taxon>Sesamum</taxon>
    </lineage>
</organism>
<comment type="caution">
    <text evidence="1">The sequence shown here is derived from an EMBL/GenBank/DDBJ whole genome shotgun (WGS) entry which is preliminary data.</text>
</comment>
<evidence type="ECO:0008006" key="3">
    <source>
        <dbReference type="Google" id="ProtNLM"/>
    </source>
</evidence>
<keyword evidence="2" id="KW-1185">Reference proteome</keyword>
<evidence type="ECO:0000313" key="1">
    <source>
        <dbReference type="EMBL" id="KAK4394154.1"/>
    </source>
</evidence>
<protein>
    <recommendedName>
        <fullName evidence="3">DUF4283 domain-containing protein</fullName>
    </recommendedName>
</protein>
<accession>A0AAE1WJ47</accession>
<dbReference type="EMBL" id="JACGWL010000010">
    <property type="protein sequence ID" value="KAK4394154.1"/>
    <property type="molecule type" value="Genomic_DNA"/>
</dbReference>
<name>A0AAE1WJ47_9LAMI</name>
<sequence length="405" mass="46436">MSIGDFSPNAIEFAACERRLGTVLLGVTYTSANKVEEEGVDIPSVVGTGSEEDMRYMLVGQLLMPQTFRYDDLTSTLMSVLWPMRGMAVQILADHRFLLLVKHAVDRDTVLRGCLWTFDRNLIMLNEVIKDDNPAVVELNWCSFYIHVHGLPIQPMTREIAEFIRNRLGWFLDSDYAQGFGASVRVRYLRRACGDKLGEGAELAKLRLRGSPAKHYDHPRVELSRSRVSLDSLKIWRNASRIMSHGGVSSGNKMWTPSVQDGETKTENVWEVLQSDVASSWRWFSMGHPTFDNKEASLVIYDRSGVSVKGTYYLHTCLFSMQRLYPIWFGKQKGEIDHLIIELEKAVRDFWWHNKDEKRVHWVVWRKVRQPTMEGGLGLGIRMLASSSRPFPSIAEGCELFWKKL</sequence>
<gene>
    <name evidence="1" type="ORF">Sango_1886200</name>
</gene>
<evidence type="ECO:0000313" key="2">
    <source>
        <dbReference type="Proteomes" id="UP001289374"/>
    </source>
</evidence>
<dbReference type="Proteomes" id="UP001289374">
    <property type="component" value="Unassembled WGS sequence"/>
</dbReference>
<proteinExistence type="predicted"/>
<reference evidence="1" key="1">
    <citation type="submission" date="2020-06" db="EMBL/GenBank/DDBJ databases">
        <authorList>
            <person name="Li T."/>
            <person name="Hu X."/>
            <person name="Zhang T."/>
            <person name="Song X."/>
            <person name="Zhang H."/>
            <person name="Dai N."/>
            <person name="Sheng W."/>
            <person name="Hou X."/>
            <person name="Wei L."/>
        </authorList>
    </citation>
    <scope>NUCLEOTIDE SEQUENCE</scope>
    <source>
        <strain evidence="1">K16</strain>
        <tissue evidence="1">Leaf</tissue>
    </source>
</reference>
<reference evidence="1" key="2">
    <citation type="journal article" date="2024" name="Plant">
        <title>Genomic evolution and insights into agronomic trait innovations of Sesamum species.</title>
        <authorList>
            <person name="Miao H."/>
            <person name="Wang L."/>
            <person name="Qu L."/>
            <person name="Liu H."/>
            <person name="Sun Y."/>
            <person name="Le M."/>
            <person name="Wang Q."/>
            <person name="Wei S."/>
            <person name="Zheng Y."/>
            <person name="Lin W."/>
            <person name="Duan Y."/>
            <person name="Cao H."/>
            <person name="Xiong S."/>
            <person name="Wang X."/>
            <person name="Wei L."/>
            <person name="Li C."/>
            <person name="Ma Q."/>
            <person name="Ju M."/>
            <person name="Zhao R."/>
            <person name="Li G."/>
            <person name="Mu C."/>
            <person name="Tian Q."/>
            <person name="Mei H."/>
            <person name="Zhang T."/>
            <person name="Gao T."/>
            <person name="Zhang H."/>
        </authorList>
    </citation>
    <scope>NUCLEOTIDE SEQUENCE</scope>
    <source>
        <strain evidence="1">K16</strain>
    </source>
</reference>